<dbReference type="InterPro" id="IPR003959">
    <property type="entry name" value="ATPase_AAA_core"/>
</dbReference>
<dbReference type="InterPro" id="IPR027417">
    <property type="entry name" value="P-loop_NTPase"/>
</dbReference>
<dbReference type="Gene3D" id="3.40.50.300">
    <property type="entry name" value="P-loop containing nucleotide triphosphate hydrolases"/>
    <property type="match status" value="1"/>
</dbReference>
<dbReference type="SMART" id="SM00382">
    <property type="entry name" value="AAA"/>
    <property type="match status" value="1"/>
</dbReference>
<dbReference type="GO" id="GO:0051301">
    <property type="term" value="P:cell division"/>
    <property type="evidence" value="ECO:0007669"/>
    <property type="project" value="UniProtKB-KW"/>
</dbReference>
<keyword evidence="8 10" id="KW-0067">ATP-binding</keyword>
<evidence type="ECO:0000256" key="7">
    <source>
        <dbReference type="ARBA" id="ARBA00022833"/>
    </source>
</evidence>
<gene>
    <name evidence="12" type="ORF">LY60_03583</name>
</gene>
<keyword evidence="13" id="KW-1185">Reference proteome</keyword>
<evidence type="ECO:0000256" key="2">
    <source>
        <dbReference type="ARBA" id="ARBA00010044"/>
    </source>
</evidence>
<dbReference type="OrthoDB" id="9809379at2"/>
<dbReference type="InterPro" id="IPR003960">
    <property type="entry name" value="ATPase_AAA_CS"/>
</dbReference>
<dbReference type="Proteomes" id="UP000315343">
    <property type="component" value="Unassembled WGS sequence"/>
</dbReference>
<accession>A0A562J248</accession>
<feature type="domain" description="AAA+ ATPase" evidence="11">
    <location>
        <begin position="123"/>
        <end position="259"/>
    </location>
</feature>
<keyword evidence="5 10" id="KW-0547">Nucleotide-binding</keyword>
<name>A0A562J248_9FIRM</name>
<dbReference type="FunFam" id="1.10.8.60:FF:000001">
    <property type="entry name" value="ATP-dependent zinc metalloprotease FtsH"/>
    <property type="match status" value="1"/>
</dbReference>
<dbReference type="SUPFAM" id="SSF52540">
    <property type="entry name" value="P-loop containing nucleoside triphosphate hydrolases"/>
    <property type="match status" value="1"/>
</dbReference>
<dbReference type="FunFam" id="3.40.50.300:FF:000352">
    <property type="entry name" value="ATP-dependent zinc metalloprotease FTSH 7, chloroplastic"/>
    <property type="match status" value="1"/>
</dbReference>
<keyword evidence="12" id="KW-0131">Cell cycle</keyword>
<dbReference type="GO" id="GO:0006508">
    <property type="term" value="P:proteolysis"/>
    <property type="evidence" value="ECO:0007669"/>
    <property type="project" value="UniProtKB-KW"/>
</dbReference>
<keyword evidence="4" id="KW-0479">Metal-binding</keyword>
<evidence type="ECO:0000256" key="9">
    <source>
        <dbReference type="ARBA" id="ARBA00023049"/>
    </source>
</evidence>
<dbReference type="GO" id="GO:0016887">
    <property type="term" value="F:ATP hydrolysis activity"/>
    <property type="evidence" value="ECO:0007669"/>
    <property type="project" value="InterPro"/>
</dbReference>
<evidence type="ECO:0000256" key="4">
    <source>
        <dbReference type="ARBA" id="ARBA00022723"/>
    </source>
</evidence>
<dbReference type="PROSITE" id="PS00674">
    <property type="entry name" value="AAA"/>
    <property type="match status" value="1"/>
</dbReference>
<dbReference type="InterPro" id="IPR041569">
    <property type="entry name" value="AAA_lid_3"/>
</dbReference>
<comment type="similarity">
    <text evidence="10">Belongs to the AAA ATPase family.</text>
</comment>
<evidence type="ECO:0000256" key="1">
    <source>
        <dbReference type="ARBA" id="ARBA00001947"/>
    </source>
</evidence>
<dbReference type="Gene3D" id="1.10.8.60">
    <property type="match status" value="1"/>
</dbReference>
<reference evidence="12 13" key="1">
    <citation type="submission" date="2019-07" db="EMBL/GenBank/DDBJ databases">
        <title>Genomic Encyclopedia of Type Strains, Phase I: the one thousand microbial genomes (KMG-I) project.</title>
        <authorList>
            <person name="Kyrpides N."/>
        </authorList>
    </citation>
    <scope>NUCLEOTIDE SEQUENCE [LARGE SCALE GENOMIC DNA]</scope>
    <source>
        <strain evidence="12 13">DSM 13558</strain>
    </source>
</reference>
<evidence type="ECO:0000313" key="12">
    <source>
        <dbReference type="EMBL" id="TWH76954.1"/>
    </source>
</evidence>
<keyword evidence="7" id="KW-0862">Zinc</keyword>
<dbReference type="PANTHER" id="PTHR23076">
    <property type="entry name" value="METALLOPROTEASE M41 FTSH"/>
    <property type="match status" value="1"/>
</dbReference>
<evidence type="ECO:0000256" key="3">
    <source>
        <dbReference type="ARBA" id="ARBA00022670"/>
    </source>
</evidence>
<comment type="similarity">
    <text evidence="2">In the C-terminal section; belongs to the peptidase M41 family.</text>
</comment>
<evidence type="ECO:0000256" key="5">
    <source>
        <dbReference type="ARBA" id="ARBA00022741"/>
    </source>
</evidence>
<dbReference type="Pfam" id="PF01434">
    <property type="entry name" value="Peptidase_M41"/>
    <property type="match status" value="1"/>
</dbReference>
<dbReference type="Pfam" id="PF17862">
    <property type="entry name" value="AAA_lid_3"/>
    <property type="match status" value="1"/>
</dbReference>
<dbReference type="GO" id="GO:0005524">
    <property type="term" value="F:ATP binding"/>
    <property type="evidence" value="ECO:0007669"/>
    <property type="project" value="UniProtKB-KW"/>
</dbReference>
<evidence type="ECO:0000259" key="11">
    <source>
        <dbReference type="SMART" id="SM00382"/>
    </source>
</evidence>
<dbReference type="SUPFAM" id="SSF140990">
    <property type="entry name" value="FtsH protease domain-like"/>
    <property type="match status" value="1"/>
</dbReference>
<dbReference type="CDD" id="cd19501">
    <property type="entry name" value="RecA-like_FtsH"/>
    <property type="match status" value="1"/>
</dbReference>
<dbReference type="InterPro" id="IPR037219">
    <property type="entry name" value="Peptidase_M41-like"/>
</dbReference>
<keyword evidence="3 12" id="KW-0645">Protease</keyword>
<proteinExistence type="inferred from homology"/>
<dbReference type="Gene3D" id="1.20.58.760">
    <property type="entry name" value="Peptidase M41"/>
    <property type="match status" value="1"/>
</dbReference>
<dbReference type="InterPro" id="IPR003593">
    <property type="entry name" value="AAA+_ATPase"/>
</dbReference>
<sequence length="521" mass="58846">MKKNKYLFLTISFVVYNIIILIVSDKYSIPLIFFLPMLLYAAFMIKSMKRSGKKNDNSSNMFPEESNETVSSTTYFEKKKTEEPKIQIGFDDVAGLEEIKDDLMDVIDFLNNEDKYKSMDAKVPRGILLYGPPGTGKTLIAKAIAGEAKATFIYSSGSEFVEKYVGVGAKRVRMIFERARKEAPSIIFIDEIDALGAKRNSESNNEKDQTLNQLLIELDGFNNTSNVIVVAATNRMDLLDEALLRPGRFDRKIYVGNPNYYSRLKILEVHTKNKPLDKKVLLKDIATKTHGFSGAQLANIANEAALKAIKDKSKKINSENFEFAIEKVAAGLEIRHSTVSEKEKRIVAYHEAGHAVAAKILNIDKVQKISIIPRDKALGYVLKFPTEDKYLYTKKELCDKVAVLLAGRASEEVFLGEVSTGASNDIKESTNIVYEIICSYGMGKNTQNTCIDERVFKYYLDSIKDEVADMIKETYERALHTIRENKQVVEKVAEYLIKNEIMNADQLDELMEDTKKKKALV</sequence>
<keyword evidence="9" id="KW-0482">Metalloprotease</keyword>
<protein>
    <submittedName>
        <fullName evidence="12">Cell division protease FtsH</fullName>
    </submittedName>
</protein>
<evidence type="ECO:0000256" key="8">
    <source>
        <dbReference type="ARBA" id="ARBA00022840"/>
    </source>
</evidence>
<dbReference type="InterPro" id="IPR000642">
    <property type="entry name" value="Peptidase_M41"/>
</dbReference>
<dbReference type="GO" id="GO:0005737">
    <property type="term" value="C:cytoplasm"/>
    <property type="evidence" value="ECO:0007669"/>
    <property type="project" value="UniProtKB-ARBA"/>
</dbReference>
<dbReference type="GO" id="GO:0046872">
    <property type="term" value="F:metal ion binding"/>
    <property type="evidence" value="ECO:0007669"/>
    <property type="project" value="UniProtKB-KW"/>
</dbReference>
<dbReference type="GO" id="GO:0004222">
    <property type="term" value="F:metalloendopeptidase activity"/>
    <property type="evidence" value="ECO:0007669"/>
    <property type="project" value="InterPro"/>
</dbReference>
<keyword evidence="6" id="KW-0378">Hydrolase</keyword>
<evidence type="ECO:0000256" key="6">
    <source>
        <dbReference type="ARBA" id="ARBA00022801"/>
    </source>
</evidence>
<dbReference type="GO" id="GO:0004176">
    <property type="term" value="F:ATP-dependent peptidase activity"/>
    <property type="evidence" value="ECO:0007669"/>
    <property type="project" value="InterPro"/>
</dbReference>
<dbReference type="EMBL" id="VLKH01000015">
    <property type="protein sequence ID" value="TWH76954.1"/>
    <property type="molecule type" value="Genomic_DNA"/>
</dbReference>
<dbReference type="Pfam" id="PF00004">
    <property type="entry name" value="AAA"/>
    <property type="match status" value="1"/>
</dbReference>
<comment type="caution">
    <text evidence="12">The sequence shown here is derived from an EMBL/GenBank/DDBJ whole genome shotgun (WGS) entry which is preliminary data.</text>
</comment>
<dbReference type="RefSeq" id="WP_145086937.1">
    <property type="nucleotide sequence ID" value="NZ_JAYFNS010000041.1"/>
</dbReference>
<keyword evidence="12" id="KW-0132">Cell division</keyword>
<evidence type="ECO:0000256" key="10">
    <source>
        <dbReference type="RuleBase" id="RU003651"/>
    </source>
</evidence>
<dbReference type="AlphaFoldDB" id="A0A562J248"/>
<evidence type="ECO:0000313" key="13">
    <source>
        <dbReference type="Proteomes" id="UP000315343"/>
    </source>
</evidence>
<dbReference type="PANTHER" id="PTHR23076:SF97">
    <property type="entry name" value="ATP-DEPENDENT ZINC METALLOPROTEASE YME1L1"/>
    <property type="match status" value="1"/>
</dbReference>
<comment type="cofactor">
    <cofactor evidence="1">
        <name>Zn(2+)</name>
        <dbReference type="ChEBI" id="CHEBI:29105"/>
    </cofactor>
</comment>
<organism evidence="12 13">
    <name type="scientific">Sedimentibacter saalensis</name>
    <dbReference type="NCBI Taxonomy" id="130788"/>
    <lineage>
        <taxon>Bacteria</taxon>
        <taxon>Bacillati</taxon>
        <taxon>Bacillota</taxon>
        <taxon>Tissierellia</taxon>
        <taxon>Sedimentibacter</taxon>
    </lineage>
</organism>